<dbReference type="EC" id="2.7.6.3" evidence="3"/>
<dbReference type="RefSeq" id="WP_050350463.1">
    <property type="nucleotide sequence ID" value="NZ_BOSN01000007.1"/>
</dbReference>
<dbReference type="NCBIfam" id="TIGR01498">
    <property type="entry name" value="folK"/>
    <property type="match status" value="1"/>
</dbReference>
<dbReference type="PANTHER" id="PTHR43071">
    <property type="entry name" value="2-AMINO-4-HYDROXY-6-HYDROXYMETHYLDIHYDROPTERIDINE PYROPHOSPHOKINASE"/>
    <property type="match status" value="1"/>
</dbReference>
<evidence type="ECO:0000256" key="5">
    <source>
        <dbReference type="ARBA" id="ARBA00022741"/>
    </source>
</evidence>
<dbReference type="EMBL" id="LGTO01000005">
    <property type="protein sequence ID" value="KNE21052.1"/>
    <property type="molecule type" value="Genomic_DNA"/>
</dbReference>
<dbReference type="PROSITE" id="PS00794">
    <property type="entry name" value="HPPK"/>
    <property type="match status" value="1"/>
</dbReference>
<evidence type="ECO:0000256" key="6">
    <source>
        <dbReference type="ARBA" id="ARBA00022777"/>
    </source>
</evidence>
<proteinExistence type="predicted"/>
<evidence type="ECO:0000256" key="7">
    <source>
        <dbReference type="ARBA" id="ARBA00022840"/>
    </source>
</evidence>
<sequence>MNQVYIALGTNIEPREKFLEEGLHRLQDHEEINVMKTSSIYQTAPVGYTKQADFLNMVIEVETTCSPLELLDYCQQIESELGRKRTIRFGPRTLDLDILLYNQENIEMERLTIPHPRMHERAFVLVPLNEIAPHVILPLPDGEKDVTGAVKKLPGKDLKDVEIWTKKESEDG</sequence>
<dbReference type="Proteomes" id="UP000036780">
    <property type="component" value="Unassembled WGS sequence"/>
</dbReference>
<dbReference type="GO" id="GO:0046656">
    <property type="term" value="P:folic acid biosynthetic process"/>
    <property type="evidence" value="ECO:0007669"/>
    <property type="project" value="UniProtKB-KW"/>
</dbReference>
<dbReference type="PANTHER" id="PTHR43071:SF1">
    <property type="entry name" value="2-AMINO-4-HYDROXY-6-HYDROXYMETHYLDIHYDROPTERIDINE PYROPHOSPHOKINASE"/>
    <property type="match status" value="1"/>
</dbReference>
<evidence type="ECO:0000256" key="3">
    <source>
        <dbReference type="ARBA" id="ARBA00013253"/>
    </source>
</evidence>
<dbReference type="SUPFAM" id="SSF55083">
    <property type="entry name" value="6-hydroxymethyl-7,8-dihydropterin pyrophosphokinase, HPPK"/>
    <property type="match status" value="1"/>
</dbReference>
<evidence type="ECO:0000313" key="9">
    <source>
        <dbReference type="EMBL" id="KNE21052.1"/>
    </source>
</evidence>
<evidence type="ECO:0000256" key="1">
    <source>
        <dbReference type="ARBA" id="ARBA00000198"/>
    </source>
</evidence>
<dbReference type="GeneID" id="66868871"/>
<name>A0A0L0QR45_VIRPA</name>
<dbReference type="OrthoDB" id="9808041at2"/>
<protein>
    <recommendedName>
        <fullName evidence="3">2-amino-4-hydroxy-6-hydroxymethyldihydropteridine diphosphokinase</fullName>
        <ecNumber evidence="3">2.7.6.3</ecNumber>
    </recommendedName>
</protein>
<dbReference type="GO" id="GO:0016301">
    <property type="term" value="F:kinase activity"/>
    <property type="evidence" value="ECO:0007669"/>
    <property type="project" value="UniProtKB-KW"/>
</dbReference>
<dbReference type="Gene3D" id="3.30.70.560">
    <property type="entry name" value="7,8-Dihydro-6-hydroxymethylpterin-pyrophosphokinase HPPK"/>
    <property type="match status" value="1"/>
</dbReference>
<keyword evidence="5" id="KW-0547">Nucleotide-binding</keyword>
<organism evidence="9 10">
    <name type="scientific">Virgibacillus pantothenticus</name>
    <dbReference type="NCBI Taxonomy" id="1473"/>
    <lineage>
        <taxon>Bacteria</taxon>
        <taxon>Bacillati</taxon>
        <taxon>Bacillota</taxon>
        <taxon>Bacilli</taxon>
        <taxon>Bacillales</taxon>
        <taxon>Bacillaceae</taxon>
        <taxon>Virgibacillus</taxon>
    </lineage>
</organism>
<evidence type="ECO:0000256" key="8">
    <source>
        <dbReference type="ARBA" id="ARBA00022909"/>
    </source>
</evidence>
<gene>
    <name evidence="9" type="ORF">AFK71_04980</name>
</gene>
<keyword evidence="7" id="KW-0067">ATP-binding</keyword>
<keyword evidence="6 9" id="KW-0418">Kinase</keyword>
<accession>A0A0L0QR45</accession>
<dbReference type="InterPro" id="IPR035907">
    <property type="entry name" value="Hppk_sf"/>
</dbReference>
<evidence type="ECO:0000313" key="10">
    <source>
        <dbReference type="Proteomes" id="UP000036780"/>
    </source>
</evidence>
<dbReference type="CDD" id="cd00483">
    <property type="entry name" value="HPPK"/>
    <property type="match status" value="1"/>
</dbReference>
<comment type="pathway">
    <text evidence="2">Cofactor biosynthesis; tetrahydrofolate biosynthesis; 2-amino-4-hydroxy-6-hydroxymethyl-7,8-dihydropteridine diphosphate from 7,8-dihydroneopterin triphosphate: step 4/4.</text>
</comment>
<dbReference type="UniPathway" id="UPA00077">
    <property type="reaction ID" value="UER00155"/>
</dbReference>
<dbReference type="InterPro" id="IPR000550">
    <property type="entry name" value="Hppk"/>
</dbReference>
<comment type="caution">
    <text evidence="9">The sequence shown here is derived from an EMBL/GenBank/DDBJ whole genome shotgun (WGS) entry which is preliminary data.</text>
</comment>
<evidence type="ECO:0000256" key="4">
    <source>
        <dbReference type="ARBA" id="ARBA00022679"/>
    </source>
</evidence>
<dbReference type="AlphaFoldDB" id="A0A0L0QR45"/>
<keyword evidence="10" id="KW-1185">Reference proteome</keyword>
<reference evidence="10" key="1">
    <citation type="submission" date="2015-07" db="EMBL/GenBank/DDBJ databases">
        <title>Fjat-10053 dsm26.</title>
        <authorList>
            <person name="Liu B."/>
            <person name="Wang J."/>
            <person name="Zhu Y."/>
            <person name="Liu G."/>
            <person name="Chen Q."/>
            <person name="Chen Z."/>
            <person name="Lan J."/>
            <person name="Che J."/>
            <person name="Ge C."/>
            <person name="Shi H."/>
            <person name="Pan Z."/>
            <person name="Liu X."/>
        </authorList>
    </citation>
    <scope>NUCLEOTIDE SEQUENCE [LARGE SCALE GENOMIC DNA]</scope>
    <source>
        <strain evidence="10">DSM 26</strain>
    </source>
</reference>
<dbReference type="GO" id="GO:0046654">
    <property type="term" value="P:tetrahydrofolate biosynthetic process"/>
    <property type="evidence" value="ECO:0007669"/>
    <property type="project" value="UniProtKB-UniPathway"/>
</dbReference>
<dbReference type="GO" id="GO:0003848">
    <property type="term" value="F:2-amino-4-hydroxy-6-hydroxymethyldihydropteridine diphosphokinase activity"/>
    <property type="evidence" value="ECO:0007669"/>
    <property type="project" value="UniProtKB-EC"/>
</dbReference>
<dbReference type="PATRIC" id="fig|1473.5.peg.3972"/>
<comment type="catalytic activity">
    <reaction evidence="1">
        <text>6-hydroxymethyl-7,8-dihydropterin + ATP = (7,8-dihydropterin-6-yl)methyl diphosphate + AMP + H(+)</text>
        <dbReference type="Rhea" id="RHEA:11412"/>
        <dbReference type="ChEBI" id="CHEBI:15378"/>
        <dbReference type="ChEBI" id="CHEBI:30616"/>
        <dbReference type="ChEBI" id="CHEBI:44841"/>
        <dbReference type="ChEBI" id="CHEBI:72950"/>
        <dbReference type="ChEBI" id="CHEBI:456215"/>
        <dbReference type="EC" id="2.7.6.3"/>
    </reaction>
</comment>
<dbReference type="GO" id="GO:0005524">
    <property type="term" value="F:ATP binding"/>
    <property type="evidence" value="ECO:0007669"/>
    <property type="project" value="UniProtKB-KW"/>
</dbReference>
<dbReference type="Pfam" id="PF01288">
    <property type="entry name" value="HPPK"/>
    <property type="match status" value="1"/>
</dbReference>
<keyword evidence="4" id="KW-0808">Transferase</keyword>
<evidence type="ECO:0000256" key="2">
    <source>
        <dbReference type="ARBA" id="ARBA00005051"/>
    </source>
</evidence>
<keyword evidence="8" id="KW-0289">Folate biosynthesis</keyword>